<sequence>MRCTTPATVCLVMLLSHVLPSSLAWLLIKVEDLLCISLDSELEAQGFFVPVEVVSEDQRC</sequence>
<dbReference type="AlphaFoldDB" id="A0AAD6Q974"/>
<proteinExistence type="predicted"/>
<gene>
    <name evidence="2" type="ORF">NC653_024838</name>
</gene>
<evidence type="ECO:0000256" key="1">
    <source>
        <dbReference type="SAM" id="SignalP"/>
    </source>
</evidence>
<keyword evidence="1" id="KW-0732">Signal</keyword>
<accession>A0AAD6Q974</accession>
<evidence type="ECO:0000313" key="3">
    <source>
        <dbReference type="Proteomes" id="UP001164929"/>
    </source>
</evidence>
<keyword evidence="3" id="KW-1185">Reference proteome</keyword>
<comment type="caution">
    <text evidence="2">The sequence shown here is derived from an EMBL/GenBank/DDBJ whole genome shotgun (WGS) entry which is preliminary data.</text>
</comment>
<feature type="signal peptide" evidence="1">
    <location>
        <begin position="1"/>
        <end position="24"/>
    </location>
</feature>
<dbReference type="EMBL" id="JAQIZT010000010">
    <property type="protein sequence ID" value="KAJ6981563.1"/>
    <property type="molecule type" value="Genomic_DNA"/>
</dbReference>
<feature type="chain" id="PRO_5042122932" evidence="1">
    <location>
        <begin position="25"/>
        <end position="60"/>
    </location>
</feature>
<organism evidence="2 3">
    <name type="scientific">Populus alba x Populus x berolinensis</name>
    <dbReference type="NCBI Taxonomy" id="444605"/>
    <lineage>
        <taxon>Eukaryota</taxon>
        <taxon>Viridiplantae</taxon>
        <taxon>Streptophyta</taxon>
        <taxon>Embryophyta</taxon>
        <taxon>Tracheophyta</taxon>
        <taxon>Spermatophyta</taxon>
        <taxon>Magnoliopsida</taxon>
        <taxon>eudicotyledons</taxon>
        <taxon>Gunneridae</taxon>
        <taxon>Pentapetalae</taxon>
        <taxon>rosids</taxon>
        <taxon>fabids</taxon>
        <taxon>Malpighiales</taxon>
        <taxon>Salicaceae</taxon>
        <taxon>Saliceae</taxon>
        <taxon>Populus</taxon>
    </lineage>
</organism>
<evidence type="ECO:0000313" key="2">
    <source>
        <dbReference type="EMBL" id="KAJ6981563.1"/>
    </source>
</evidence>
<reference evidence="2" key="1">
    <citation type="journal article" date="2023" name="Mol. Ecol. Resour.">
        <title>Chromosome-level genome assembly of a triploid poplar Populus alba 'Berolinensis'.</title>
        <authorList>
            <person name="Chen S."/>
            <person name="Yu Y."/>
            <person name="Wang X."/>
            <person name="Wang S."/>
            <person name="Zhang T."/>
            <person name="Zhou Y."/>
            <person name="He R."/>
            <person name="Meng N."/>
            <person name="Wang Y."/>
            <person name="Liu W."/>
            <person name="Liu Z."/>
            <person name="Liu J."/>
            <person name="Guo Q."/>
            <person name="Huang H."/>
            <person name="Sederoff R.R."/>
            <person name="Wang G."/>
            <person name="Qu G."/>
            <person name="Chen S."/>
        </authorList>
    </citation>
    <scope>NUCLEOTIDE SEQUENCE</scope>
    <source>
        <strain evidence="2">SC-2020</strain>
    </source>
</reference>
<name>A0AAD6Q974_9ROSI</name>
<dbReference type="Proteomes" id="UP001164929">
    <property type="component" value="Chromosome 10"/>
</dbReference>
<protein>
    <submittedName>
        <fullName evidence="2">Uncharacterized protein</fullName>
    </submittedName>
</protein>